<protein>
    <submittedName>
        <fullName evidence="1">Uncharacterized protein</fullName>
    </submittedName>
</protein>
<keyword evidence="2" id="KW-1185">Reference proteome</keyword>
<dbReference type="AlphaFoldDB" id="A0A1L3MEL4"/>
<name>A0A1L3MEL4_9MICO</name>
<dbReference type="Proteomes" id="UP000182938">
    <property type="component" value="Chromosome"/>
</dbReference>
<accession>A0A1L3MEL4</accession>
<proteinExistence type="predicted"/>
<gene>
    <name evidence="1" type="ORF">ASJ30_03725</name>
</gene>
<reference evidence="1 2" key="1">
    <citation type="submission" date="2015-11" db="EMBL/GenBank/DDBJ databases">
        <authorList>
            <person name="Zhang Y."/>
            <person name="Guo Z."/>
        </authorList>
    </citation>
    <scope>NUCLEOTIDE SEQUENCE [LARGE SCALE GENOMIC DNA]</scope>
    <source>
        <strain evidence="1 2">YFY001</strain>
    </source>
</reference>
<evidence type="ECO:0000313" key="1">
    <source>
        <dbReference type="EMBL" id="APH00754.1"/>
    </source>
</evidence>
<organism evidence="1 2">
    <name type="scientific">Janibacter indicus</name>
    <dbReference type="NCBI Taxonomy" id="857417"/>
    <lineage>
        <taxon>Bacteria</taxon>
        <taxon>Bacillati</taxon>
        <taxon>Actinomycetota</taxon>
        <taxon>Actinomycetes</taxon>
        <taxon>Micrococcales</taxon>
        <taxon>Intrasporangiaceae</taxon>
        <taxon>Janibacter</taxon>
    </lineage>
</organism>
<dbReference type="KEGG" id="jte:ASJ30_03725"/>
<sequence>MRRDTWGASEGLGDEPTEQEVVRAHLVRCELGNPNLWYTLDALEGDLGQVGSVILGPGTGEIDDEVAEHAEVGNHIFILNSVVCDKRFAGRQIGRWIAVEAILSLRSDVALVAALAGPLDNSEGEERSRRATKLRDVWTSVGFVEVEDGVMVLNPALRTSHEALVSLRQRFGAPTMNQW</sequence>
<dbReference type="RefSeq" id="WP_072623919.1">
    <property type="nucleotide sequence ID" value="NZ_CP013290.1"/>
</dbReference>
<dbReference type="EMBL" id="CP013290">
    <property type="protein sequence ID" value="APH00754.1"/>
    <property type="molecule type" value="Genomic_DNA"/>
</dbReference>
<evidence type="ECO:0000313" key="2">
    <source>
        <dbReference type="Proteomes" id="UP000182938"/>
    </source>
</evidence>